<evidence type="ECO:0000256" key="1">
    <source>
        <dbReference type="ARBA" id="ARBA00004141"/>
    </source>
</evidence>
<evidence type="ECO:0000313" key="7">
    <source>
        <dbReference type="EMBL" id="QHT22231.1"/>
    </source>
</evidence>
<dbReference type="PANTHER" id="PTHR46187">
    <property type="entry name" value="ALKALINE CERAMIDASE 3"/>
    <property type="match status" value="1"/>
</dbReference>
<dbReference type="AlphaFoldDB" id="A0A6C0E0T4"/>
<feature type="transmembrane region" description="Helical" evidence="6">
    <location>
        <begin position="246"/>
        <end position="267"/>
    </location>
</feature>
<dbReference type="GO" id="GO:0016811">
    <property type="term" value="F:hydrolase activity, acting on carbon-nitrogen (but not peptide) bonds, in linear amides"/>
    <property type="evidence" value="ECO:0007669"/>
    <property type="project" value="InterPro"/>
</dbReference>
<dbReference type="PANTHER" id="PTHR46187:SF3">
    <property type="entry name" value="ALKALINE CERAMIDASE 3"/>
    <property type="match status" value="1"/>
</dbReference>
<evidence type="ECO:0000256" key="4">
    <source>
        <dbReference type="ARBA" id="ARBA00022989"/>
    </source>
</evidence>
<feature type="transmembrane region" description="Helical" evidence="6">
    <location>
        <begin position="70"/>
        <end position="90"/>
    </location>
</feature>
<evidence type="ECO:0000256" key="3">
    <source>
        <dbReference type="ARBA" id="ARBA00022801"/>
    </source>
</evidence>
<keyword evidence="3" id="KW-0378">Hydrolase</keyword>
<proteinExistence type="predicted"/>
<evidence type="ECO:0000256" key="2">
    <source>
        <dbReference type="ARBA" id="ARBA00022692"/>
    </source>
</evidence>
<sequence>MLLYTSMSIAFAPSTIDWCEANYTLSNIIAEPYNTFSGLFIAITAYILQQKLENTSLYKKYTSSFSNISFLLFITSLGTIFFHGSLLFLFQLLDEIPMLLIGLQYTYILKNIEYDMSLPEVKTYGILDFLPTIVSHAMFLIPFAYYIHSYAQIMLFHFLIKCIETVVVFKLYRLSKNINRWFFSRIFQLYGNCIPQLCTHVISGINAKKIIKTYTYIGLIVYITSMGIWVAENMFCEKLRQFQLHAIWHMLSSIGIFYLNMIMIKYVEIISISKKLE</sequence>
<protein>
    <submittedName>
        <fullName evidence="7">Uncharacterized protein</fullName>
    </submittedName>
</protein>
<keyword evidence="5 6" id="KW-0472">Membrane</keyword>
<dbReference type="EMBL" id="MN739708">
    <property type="protein sequence ID" value="QHT22231.1"/>
    <property type="molecule type" value="Genomic_DNA"/>
</dbReference>
<dbReference type="GO" id="GO:0046513">
    <property type="term" value="P:ceramide biosynthetic process"/>
    <property type="evidence" value="ECO:0007669"/>
    <property type="project" value="TreeGrafter"/>
</dbReference>
<comment type="subcellular location">
    <subcellularLocation>
        <location evidence="1">Membrane</location>
        <topology evidence="1">Multi-pass membrane protein</topology>
    </subcellularLocation>
</comment>
<evidence type="ECO:0000256" key="6">
    <source>
        <dbReference type="SAM" id="Phobius"/>
    </source>
</evidence>
<dbReference type="Pfam" id="PF05875">
    <property type="entry name" value="Ceramidase"/>
    <property type="match status" value="1"/>
</dbReference>
<feature type="transmembrane region" description="Helical" evidence="6">
    <location>
        <begin position="213"/>
        <end position="231"/>
    </location>
</feature>
<dbReference type="GO" id="GO:0005789">
    <property type="term" value="C:endoplasmic reticulum membrane"/>
    <property type="evidence" value="ECO:0007669"/>
    <property type="project" value="TreeGrafter"/>
</dbReference>
<dbReference type="GO" id="GO:0046514">
    <property type="term" value="P:ceramide catabolic process"/>
    <property type="evidence" value="ECO:0007669"/>
    <property type="project" value="TreeGrafter"/>
</dbReference>
<reference evidence="7" key="1">
    <citation type="journal article" date="2020" name="Nature">
        <title>Giant virus diversity and host interactions through global metagenomics.</title>
        <authorList>
            <person name="Schulz F."/>
            <person name="Roux S."/>
            <person name="Paez-Espino D."/>
            <person name="Jungbluth S."/>
            <person name="Walsh D.A."/>
            <person name="Denef V.J."/>
            <person name="McMahon K.D."/>
            <person name="Konstantinidis K.T."/>
            <person name="Eloe-Fadrosh E.A."/>
            <person name="Kyrpides N.C."/>
            <person name="Woyke T."/>
        </authorList>
    </citation>
    <scope>NUCLEOTIDE SEQUENCE</scope>
    <source>
        <strain evidence="7">GVMAG-M-3300023179-107</strain>
    </source>
</reference>
<dbReference type="InterPro" id="IPR008901">
    <property type="entry name" value="ACER"/>
</dbReference>
<accession>A0A6C0E0T4</accession>
<keyword evidence="4 6" id="KW-1133">Transmembrane helix</keyword>
<evidence type="ECO:0000256" key="5">
    <source>
        <dbReference type="ARBA" id="ARBA00023136"/>
    </source>
</evidence>
<keyword evidence="2 6" id="KW-0812">Transmembrane</keyword>
<name>A0A6C0E0T4_9ZZZZ</name>
<organism evidence="7">
    <name type="scientific">viral metagenome</name>
    <dbReference type="NCBI Taxonomy" id="1070528"/>
    <lineage>
        <taxon>unclassified sequences</taxon>
        <taxon>metagenomes</taxon>
        <taxon>organismal metagenomes</taxon>
    </lineage>
</organism>